<sequence length="328" mass="36696">MKTPFQPRASSDGMDFLDSREWIHLKRGVDRGGCGPIGLRGHLIILCGRVRLPRGDFDYEILELDSDDLVLGSGLCLWSPTVTLHVLLNSGVEAALTEIVLERDPIPLIDMYDSETVEGPVAREVDPGVSIEEDPNEAESDAGMVPQPEEVAPVRTEGIDTLSNEQQLEAASQQIVRLREEISQMDAFCYTARQTHWQATARFLSTMRDTVDRARAELESRPGGSGSRHPQVRIQKRVHTSRKAAIGSVGTSYKRPGQGPWKSGDYKRLHGKQRIGNEGRRTQTPGGVQEYVHIVNIPRTSALRCNKYLRRCPEEQADPRLREEPQKE</sequence>
<keyword evidence="2" id="KW-1185">Reference proteome</keyword>
<organism evidence="1 2">
    <name type="scientific">Catharanthus roseus</name>
    <name type="common">Madagascar periwinkle</name>
    <name type="synonym">Vinca rosea</name>
    <dbReference type="NCBI Taxonomy" id="4058"/>
    <lineage>
        <taxon>Eukaryota</taxon>
        <taxon>Viridiplantae</taxon>
        <taxon>Streptophyta</taxon>
        <taxon>Embryophyta</taxon>
        <taxon>Tracheophyta</taxon>
        <taxon>Spermatophyta</taxon>
        <taxon>Magnoliopsida</taxon>
        <taxon>eudicotyledons</taxon>
        <taxon>Gunneridae</taxon>
        <taxon>Pentapetalae</taxon>
        <taxon>asterids</taxon>
        <taxon>lamiids</taxon>
        <taxon>Gentianales</taxon>
        <taxon>Apocynaceae</taxon>
        <taxon>Rauvolfioideae</taxon>
        <taxon>Vinceae</taxon>
        <taxon>Catharanthinae</taxon>
        <taxon>Catharanthus</taxon>
    </lineage>
</organism>
<name>A0ACB9ZYD8_CATRO</name>
<evidence type="ECO:0000313" key="2">
    <source>
        <dbReference type="Proteomes" id="UP001060085"/>
    </source>
</evidence>
<dbReference type="EMBL" id="CM044707">
    <property type="protein sequence ID" value="KAI5653280.1"/>
    <property type="molecule type" value="Genomic_DNA"/>
</dbReference>
<accession>A0ACB9ZYD8</accession>
<gene>
    <name evidence="1" type="ORF">M9H77_30467</name>
</gene>
<evidence type="ECO:0000313" key="1">
    <source>
        <dbReference type="EMBL" id="KAI5653280.1"/>
    </source>
</evidence>
<proteinExistence type="predicted"/>
<reference evidence="2" key="1">
    <citation type="journal article" date="2023" name="Nat. Plants">
        <title>Single-cell RNA sequencing provides a high-resolution roadmap for understanding the multicellular compartmentation of specialized metabolism.</title>
        <authorList>
            <person name="Sun S."/>
            <person name="Shen X."/>
            <person name="Li Y."/>
            <person name="Li Y."/>
            <person name="Wang S."/>
            <person name="Li R."/>
            <person name="Zhang H."/>
            <person name="Shen G."/>
            <person name="Guo B."/>
            <person name="Wei J."/>
            <person name="Xu J."/>
            <person name="St-Pierre B."/>
            <person name="Chen S."/>
            <person name="Sun C."/>
        </authorList>
    </citation>
    <scope>NUCLEOTIDE SEQUENCE [LARGE SCALE GENOMIC DNA]</scope>
</reference>
<protein>
    <submittedName>
        <fullName evidence="1">Uncharacterized protein</fullName>
    </submittedName>
</protein>
<comment type="caution">
    <text evidence="1">The sequence shown here is derived from an EMBL/GenBank/DDBJ whole genome shotgun (WGS) entry which is preliminary data.</text>
</comment>
<dbReference type="Proteomes" id="UP001060085">
    <property type="component" value="Linkage Group LG07"/>
</dbReference>